<feature type="region of interest" description="Disordered" evidence="1">
    <location>
        <begin position="1"/>
        <end position="80"/>
    </location>
</feature>
<protein>
    <recommendedName>
        <fullName evidence="5">Multidrug ABC transporter permease</fullName>
    </recommendedName>
</protein>
<reference evidence="4" key="1">
    <citation type="submission" date="2015-08" db="EMBL/GenBank/DDBJ databases">
        <title>Complete genome sequence of Rothia mucilaginosa strain NUM-Rm6536.</title>
        <authorList>
            <person name="Nambu T."/>
        </authorList>
    </citation>
    <scope>NUCLEOTIDE SEQUENCE [LARGE SCALE GENOMIC DNA]</scope>
    <source>
        <strain evidence="4">NUM-Rm6536</strain>
    </source>
</reference>
<evidence type="ECO:0000313" key="3">
    <source>
        <dbReference type="EMBL" id="BAS20155.1"/>
    </source>
</evidence>
<keyword evidence="2" id="KW-1133">Transmembrane helix</keyword>
<dbReference type="RefSeq" id="WP_060824245.1">
    <property type="nucleotide sequence ID" value="NZ_CAUTFF010000013.1"/>
</dbReference>
<keyword evidence="2" id="KW-0812">Transmembrane</keyword>
<feature type="transmembrane region" description="Helical" evidence="2">
    <location>
        <begin position="131"/>
        <end position="154"/>
    </location>
</feature>
<evidence type="ECO:0000256" key="1">
    <source>
        <dbReference type="SAM" id="MobiDB-lite"/>
    </source>
</evidence>
<keyword evidence="2" id="KW-0472">Membrane</keyword>
<evidence type="ECO:0008006" key="5">
    <source>
        <dbReference type="Google" id="ProtNLM"/>
    </source>
</evidence>
<proteinExistence type="predicted"/>
<sequence length="289" mass="31128">MSERTPKQPLNDPEYTVPEYSVLLPSSEPENSAAEGDAVSSNVASGSAADTSAAEDNAPGGSVSEHASTPEQTTTGYRKATTGYTAASEQVIPERPKAMRSVMWCAAAIIVLGPLSNFLPILSRSYIDFEMVVSVLFSALVVTLIISAIPIFVLWKIWDGREWARILAIIYCALAAASGVLILADNFSELSSRAAAASSLVRIVSGVFTLILYLLMIVLLTRAPIRTYTQIVSGARALEHQQMMSETRQAAGQVPAELRELFADDKDGERISSERNNPRPPHRSAGWGT</sequence>
<dbReference type="EMBL" id="AP014938">
    <property type="protein sequence ID" value="BAS20155.1"/>
    <property type="molecule type" value="Genomic_DNA"/>
</dbReference>
<evidence type="ECO:0000313" key="4">
    <source>
        <dbReference type="Proteomes" id="UP000066203"/>
    </source>
</evidence>
<dbReference type="Proteomes" id="UP000066203">
    <property type="component" value="Chromosome"/>
</dbReference>
<feature type="transmembrane region" description="Helical" evidence="2">
    <location>
        <begin position="166"/>
        <end position="184"/>
    </location>
</feature>
<feature type="region of interest" description="Disordered" evidence="1">
    <location>
        <begin position="263"/>
        <end position="289"/>
    </location>
</feature>
<dbReference type="AlphaFoldDB" id="A0A0K2RZE4"/>
<feature type="transmembrane region" description="Helical" evidence="2">
    <location>
        <begin position="196"/>
        <end position="220"/>
    </location>
</feature>
<feature type="compositionally biased region" description="Basic and acidic residues" evidence="1">
    <location>
        <begin position="263"/>
        <end position="277"/>
    </location>
</feature>
<feature type="compositionally biased region" description="Low complexity" evidence="1">
    <location>
        <begin position="36"/>
        <end position="50"/>
    </location>
</feature>
<accession>A0A0K2RZE4</accession>
<evidence type="ECO:0000256" key="2">
    <source>
        <dbReference type="SAM" id="Phobius"/>
    </source>
</evidence>
<feature type="compositionally biased region" description="Polar residues" evidence="1">
    <location>
        <begin position="65"/>
        <end position="80"/>
    </location>
</feature>
<gene>
    <name evidence="3" type="ORF">RM6536_0908</name>
</gene>
<dbReference type="PATRIC" id="fig|43675.28.peg.929"/>
<feature type="transmembrane region" description="Helical" evidence="2">
    <location>
        <begin position="102"/>
        <end position="119"/>
    </location>
</feature>
<name>A0A0K2RZE4_9MICC</name>
<organism evidence="3">
    <name type="scientific">Rothia mucilaginosa</name>
    <dbReference type="NCBI Taxonomy" id="43675"/>
    <lineage>
        <taxon>Bacteria</taxon>
        <taxon>Bacillati</taxon>
        <taxon>Actinomycetota</taxon>
        <taxon>Actinomycetes</taxon>
        <taxon>Micrococcales</taxon>
        <taxon>Micrococcaceae</taxon>
        <taxon>Rothia</taxon>
    </lineage>
</organism>